<dbReference type="PANTHER" id="PTHR21310:SF39">
    <property type="entry name" value="AMINOGLYCOSIDE PHOSPHOTRANSFERASE DOMAIN-CONTAINING PROTEIN"/>
    <property type="match status" value="1"/>
</dbReference>
<evidence type="ECO:0000313" key="2">
    <source>
        <dbReference type="EMBL" id="KAK6516394.1"/>
    </source>
</evidence>
<feature type="domain" description="Aminoglycoside phosphotransferase" evidence="1">
    <location>
        <begin position="44"/>
        <end position="208"/>
    </location>
</feature>
<reference evidence="2 3" key="1">
    <citation type="submission" date="2019-10" db="EMBL/GenBank/DDBJ databases">
        <authorList>
            <person name="Palmer J.M."/>
        </authorList>
    </citation>
    <scope>NUCLEOTIDE SEQUENCE [LARGE SCALE GENOMIC DNA]</scope>
    <source>
        <strain evidence="2 3">TWF506</strain>
    </source>
</reference>
<dbReference type="InterPro" id="IPR051678">
    <property type="entry name" value="AGP_Transferase"/>
</dbReference>
<comment type="caution">
    <text evidence="2">The sequence shown here is derived from an EMBL/GenBank/DDBJ whole genome shotgun (WGS) entry which is preliminary data.</text>
</comment>
<accession>A0AAN8RYP0</accession>
<organism evidence="2 3">
    <name type="scientific">Arthrobotrys conoides</name>
    <dbReference type="NCBI Taxonomy" id="74498"/>
    <lineage>
        <taxon>Eukaryota</taxon>
        <taxon>Fungi</taxon>
        <taxon>Dikarya</taxon>
        <taxon>Ascomycota</taxon>
        <taxon>Pezizomycotina</taxon>
        <taxon>Orbiliomycetes</taxon>
        <taxon>Orbiliales</taxon>
        <taxon>Orbiliaceae</taxon>
        <taxon>Arthrobotrys</taxon>
    </lineage>
</organism>
<sequence length="296" mass="33935">MALHEILTDAELAQLCHNEDRNLIDRNVVKISNEAVIKFGYCRPDPEEAENLRMAAAILDPIATLVRVPKFYRYFTHESRSYLVMEYIEGRTPSESEYEALAEEMNGVLRHFRTLPTGSQPGPFNGGISRGYFWDRDRPNFQTIEQLEDWINTRLLVDPKVSFQASDLVFSHLDVALRNIIRKADGTLYLIDWEAAGYYPKCFELAALEMVNTHSTRFECILREKIRKDLGAHESAKAESVTNAWYRSEYTYFKPTAISNRPPPFDVKAFLARYNAAPSKELRQGPPISSNISCVN</sequence>
<dbReference type="Gene3D" id="3.90.1200.10">
    <property type="match status" value="1"/>
</dbReference>
<dbReference type="InterPro" id="IPR011009">
    <property type="entry name" value="Kinase-like_dom_sf"/>
</dbReference>
<gene>
    <name evidence="2" type="ORF">TWF506_006304</name>
</gene>
<dbReference type="InterPro" id="IPR002575">
    <property type="entry name" value="Aminoglycoside_PTrfase"/>
</dbReference>
<dbReference type="EMBL" id="JAVHJM010000003">
    <property type="protein sequence ID" value="KAK6516394.1"/>
    <property type="molecule type" value="Genomic_DNA"/>
</dbReference>
<dbReference type="AlphaFoldDB" id="A0AAN8RYP0"/>
<proteinExistence type="predicted"/>
<dbReference type="SUPFAM" id="SSF56112">
    <property type="entry name" value="Protein kinase-like (PK-like)"/>
    <property type="match status" value="1"/>
</dbReference>
<protein>
    <recommendedName>
        <fullName evidence="1">Aminoglycoside phosphotransferase domain-containing protein</fullName>
    </recommendedName>
</protein>
<dbReference type="Pfam" id="PF01636">
    <property type="entry name" value="APH"/>
    <property type="match status" value="1"/>
</dbReference>
<evidence type="ECO:0000313" key="3">
    <source>
        <dbReference type="Proteomes" id="UP001307849"/>
    </source>
</evidence>
<evidence type="ECO:0000259" key="1">
    <source>
        <dbReference type="Pfam" id="PF01636"/>
    </source>
</evidence>
<dbReference type="PANTHER" id="PTHR21310">
    <property type="entry name" value="AMINOGLYCOSIDE PHOSPHOTRANSFERASE-RELATED-RELATED"/>
    <property type="match status" value="1"/>
</dbReference>
<name>A0AAN8RYP0_9PEZI</name>
<keyword evidence="3" id="KW-1185">Reference proteome</keyword>
<dbReference type="Proteomes" id="UP001307849">
    <property type="component" value="Unassembled WGS sequence"/>
</dbReference>